<dbReference type="EMBL" id="AP027925">
    <property type="protein sequence ID" value="BED92686.1"/>
    <property type="molecule type" value="Genomic_DNA"/>
</dbReference>
<evidence type="ECO:0000256" key="2">
    <source>
        <dbReference type="SAM" id="SignalP"/>
    </source>
</evidence>
<keyword evidence="1" id="KW-1133">Transmembrane helix</keyword>
<reference evidence="3" key="1">
    <citation type="journal article" date="2023" name="ISME J.">
        <title>Emergence of putative energy parasites within Clostridia revealed by genome analysis of a novel endosymbiotic clade.</title>
        <authorList>
            <person name="Takahashi K."/>
            <person name="Kuwahara H."/>
            <person name="Horikawa Y."/>
            <person name="Izawa K."/>
            <person name="Kato D."/>
            <person name="Inagaki T."/>
            <person name="Yuki M."/>
            <person name="Ohkuma M."/>
            <person name="Hongoh Y."/>
        </authorList>
    </citation>
    <scope>NUCLEOTIDE SEQUENCE</scope>
    <source>
        <strain evidence="3">RsTa-C01</strain>
    </source>
</reference>
<dbReference type="AlphaFoldDB" id="A0AA48HWF1"/>
<keyword evidence="1" id="KW-0812">Transmembrane</keyword>
<evidence type="ECO:0000256" key="1">
    <source>
        <dbReference type="SAM" id="Phobius"/>
    </source>
</evidence>
<feature type="chain" id="PRO_5041321642" evidence="2">
    <location>
        <begin position="23"/>
        <end position="264"/>
    </location>
</feature>
<organism evidence="3">
    <name type="scientific">Candidatus Paraimprobicoccus trichonymphae</name>
    <dbReference type="NCBI Taxonomy" id="3033793"/>
    <lineage>
        <taxon>Bacteria</taxon>
        <taxon>Bacillati</taxon>
        <taxon>Bacillota</taxon>
        <taxon>Clostridia</taxon>
        <taxon>Candidatus Paraimprobicoccus</taxon>
    </lineage>
</organism>
<gene>
    <name evidence="3" type="ORF">RsTaC01_0522</name>
</gene>
<feature type="transmembrane region" description="Helical" evidence="1">
    <location>
        <begin position="48"/>
        <end position="67"/>
    </location>
</feature>
<sequence>MKKFKLISSLLAVLLAMPNISAYGENPEKPELRSVPQKIVSTVKNHPLASGIIGGCVLVAGVLIPILTHNKNGKKDESSNILGVVDNNTPKINNIDVAIVGFSEDPDDHVADVKFNLCDENSYKKQTSFVFGVEYRYFSIGKFRAICWNIAEQERYKVLFPSHCRNAKLVVLVCSKAKTNEKILEDIERIRNHNDAPILLFKIHDGSSFDIEELKKQLSDVNNVIVDEKGIDETDIEDSIIKARETLKEQIIAEARALYPEPLT</sequence>
<keyword evidence="1" id="KW-0472">Membrane</keyword>
<accession>A0AA48HWF1</accession>
<dbReference type="InterPro" id="IPR027417">
    <property type="entry name" value="P-loop_NTPase"/>
</dbReference>
<feature type="signal peptide" evidence="2">
    <location>
        <begin position="1"/>
        <end position="22"/>
    </location>
</feature>
<keyword evidence="2" id="KW-0732">Signal</keyword>
<name>A0AA48HWF1_9FIRM</name>
<dbReference type="Gene3D" id="3.40.50.300">
    <property type="entry name" value="P-loop containing nucleotide triphosphate hydrolases"/>
    <property type="match status" value="1"/>
</dbReference>
<dbReference type="KEGG" id="ptrh:RsTaC01_0522"/>
<proteinExistence type="predicted"/>
<evidence type="ECO:0000313" key="3">
    <source>
        <dbReference type="EMBL" id="BED92686.1"/>
    </source>
</evidence>
<protein>
    <submittedName>
        <fullName evidence="3">Uncharacterized protein</fullName>
    </submittedName>
</protein>
<dbReference type="SUPFAM" id="SSF52540">
    <property type="entry name" value="P-loop containing nucleoside triphosphate hydrolases"/>
    <property type="match status" value="1"/>
</dbReference>
<dbReference type="Proteomes" id="UP001335720">
    <property type="component" value="Chromosome"/>
</dbReference>